<dbReference type="Pfam" id="PF13377">
    <property type="entry name" value="Peripla_BP_3"/>
    <property type="match status" value="1"/>
</dbReference>
<feature type="domain" description="HTH lacI-type" evidence="5">
    <location>
        <begin position="3"/>
        <end position="57"/>
    </location>
</feature>
<reference evidence="6 7" key="1">
    <citation type="submission" date="2010-01" db="EMBL/GenBank/DDBJ databases">
        <title>The complete genome of Thermobispora bispora DSM 43833.</title>
        <authorList>
            <consortium name="US DOE Joint Genome Institute (JGI-PGF)"/>
            <person name="Lucas S."/>
            <person name="Copeland A."/>
            <person name="Lapidus A."/>
            <person name="Glavina del Rio T."/>
            <person name="Dalin E."/>
            <person name="Tice H."/>
            <person name="Bruce D."/>
            <person name="Goodwin L."/>
            <person name="Pitluck S."/>
            <person name="Kyrpides N."/>
            <person name="Mavromatis K."/>
            <person name="Ivanova N."/>
            <person name="Mikhailova N."/>
            <person name="Chertkov O."/>
            <person name="Brettin T."/>
            <person name="Detter J.C."/>
            <person name="Han C."/>
            <person name="Larimer F."/>
            <person name="Land M."/>
            <person name="Hauser L."/>
            <person name="Markowitz V."/>
            <person name="Cheng J.-F."/>
            <person name="Hugenholtz P."/>
            <person name="Woyke T."/>
            <person name="Wu D."/>
            <person name="Jando M."/>
            <person name="Schneider S."/>
            <person name="Klenk H.-P."/>
            <person name="Eisen J.A."/>
        </authorList>
    </citation>
    <scope>NUCLEOTIDE SEQUENCE [LARGE SCALE GENOMIC DNA]</scope>
    <source>
        <strain evidence="7">ATCC 19993 / DSM 43833 / CBS 139.67 / JCM 10125 / KCTC 9307 / NBRC 14880 / R51</strain>
    </source>
</reference>
<keyword evidence="2" id="KW-0805">Transcription regulation</keyword>
<dbReference type="KEGG" id="tbi:Tbis_2581"/>
<evidence type="ECO:0000256" key="2">
    <source>
        <dbReference type="ARBA" id="ARBA00023015"/>
    </source>
</evidence>
<evidence type="ECO:0000256" key="3">
    <source>
        <dbReference type="ARBA" id="ARBA00023125"/>
    </source>
</evidence>
<dbReference type="InterPro" id="IPR046335">
    <property type="entry name" value="LacI/GalR-like_sensor"/>
</dbReference>
<dbReference type="EMBL" id="CP001874">
    <property type="protein sequence ID" value="ADG89283.1"/>
    <property type="molecule type" value="Genomic_DNA"/>
</dbReference>
<keyword evidence="3" id="KW-0238">DNA-binding</keyword>
<dbReference type="RefSeq" id="WP_013132816.1">
    <property type="nucleotide sequence ID" value="NC_014165.1"/>
</dbReference>
<evidence type="ECO:0000313" key="6">
    <source>
        <dbReference type="EMBL" id="ADG89283.1"/>
    </source>
</evidence>
<dbReference type="PROSITE" id="PS50932">
    <property type="entry name" value="HTH_LACI_2"/>
    <property type="match status" value="1"/>
</dbReference>
<dbReference type="AlphaFoldDB" id="D6Y588"/>
<dbReference type="InterPro" id="IPR028082">
    <property type="entry name" value="Peripla_BP_I"/>
</dbReference>
<dbReference type="InterPro" id="IPR010982">
    <property type="entry name" value="Lambda_DNA-bd_dom_sf"/>
</dbReference>
<keyword evidence="1" id="KW-0678">Repressor</keyword>
<dbReference type="SMART" id="SM00354">
    <property type="entry name" value="HTH_LACI"/>
    <property type="match status" value="1"/>
</dbReference>
<dbReference type="GO" id="GO:0000976">
    <property type="term" value="F:transcription cis-regulatory region binding"/>
    <property type="evidence" value="ECO:0007669"/>
    <property type="project" value="TreeGrafter"/>
</dbReference>
<dbReference type="SUPFAM" id="SSF47413">
    <property type="entry name" value="lambda repressor-like DNA-binding domains"/>
    <property type="match status" value="1"/>
</dbReference>
<dbReference type="GO" id="GO:0003700">
    <property type="term" value="F:DNA-binding transcription factor activity"/>
    <property type="evidence" value="ECO:0007669"/>
    <property type="project" value="TreeGrafter"/>
</dbReference>
<keyword evidence="7" id="KW-1185">Reference proteome</keyword>
<evidence type="ECO:0000259" key="5">
    <source>
        <dbReference type="PROSITE" id="PS50932"/>
    </source>
</evidence>
<proteinExistence type="predicted"/>
<dbReference type="Gene3D" id="3.40.50.2300">
    <property type="match status" value="2"/>
</dbReference>
<dbReference type="InterPro" id="IPR000843">
    <property type="entry name" value="HTH_LacI"/>
</dbReference>
<evidence type="ECO:0000313" key="7">
    <source>
        <dbReference type="Proteomes" id="UP000006640"/>
    </source>
</evidence>
<dbReference type="CDD" id="cd06267">
    <property type="entry name" value="PBP1_LacI_sugar_binding-like"/>
    <property type="match status" value="1"/>
</dbReference>
<sequence length="331" mass="35589">MAVTLREVAAHAGVSIATASRALSGRRKVSPEIVARVVAAAEQLGYRPNAVAQALREQTTRTVGMVVPSITLPFFPEIVQAVEYELQRSGRELILCDAQYDPRVEERRLRVLVERKVDGLIISPCDMERSRPAVVEAAKAVPLVQLDRYVEGGVSDWVGVDDEIGIGLAVEHVIAGGAKRLAFVGSELTNSSARLRLAAFERGARAGGVQVTDVLLGEFSAAWGQRAAELICTGGRIPDAVICGNDEIAIGMLRGLRAHGLRVPDDVAVTGFDDIGYAELSDPPLTTVRQPREQLAREALRVLAEARTSPGLRRIAVAPQLVVRGTTRPEK</sequence>
<dbReference type="HOGENOM" id="CLU_037628_6_1_11"/>
<evidence type="ECO:0000256" key="1">
    <source>
        <dbReference type="ARBA" id="ARBA00022491"/>
    </source>
</evidence>
<protein>
    <submittedName>
        <fullName evidence="6">Transcriptional regulator, LacI family</fullName>
    </submittedName>
</protein>
<accession>D6Y588</accession>
<dbReference type="Proteomes" id="UP000006640">
    <property type="component" value="Chromosome"/>
</dbReference>
<keyword evidence="4" id="KW-0804">Transcription</keyword>
<dbReference type="Pfam" id="PF00356">
    <property type="entry name" value="LacI"/>
    <property type="match status" value="1"/>
</dbReference>
<dbReference type="SUPFAM" id="SSF53822">
    <property type="entry name" value="Periplasmic binding protein-like I"/>
    <property type="match status" value="1"/>
</dbReference>
<dbReference type="OrthoDB" id="3467214at2"/>
<organism evidence="6 7">
    <name type="scientific">Thermobispora bispora (strain ATCC 19993 / DSM 43833 / CBS 139.67 / JCM 10125 / KCTC 9307 / NBRC 14880 / R51)</name>
    <dbReference type="NCBI Taxonomy" id="469371"/>
    <lineage>
        <taxon>Bacteria</taxon>
        <taxon>Bacillati</taxon>
        <taxon>Actinomycetota</taxon>
        <taxon>Actinomycetes</taxon>
        <taxon>Streptosporangiales</taxon>
        <taxon>Streptosporangiaceae</taxon>
        <taxon>Thermobispora</taxon>
    </lineage>
</organism>
<dbReference type="PANTHER" id="PTHR30146:SF148">
    <property type="entry name" value="HTH-TYPE TRANSCRIPTIONAL REPRESSOR PURR-RELATED"/>
    <property type="match status" value="1"/>
</dbReference>
<gene>
    <name evidence="6" type="ordered locus">Tbis_2581</name>
</gene>
<dbReference type="CDD" id="cd01392">
    <property type="entry name" value="HTH_LacI"/>
    <property type="match status" value="1"/>
</dbReference>
<name>D6Y588_THEBD</name>
<evidence type="ECO:0000256" key="4">
    <source>
        <dbReference type="ARBA" id="ARBA00023163"/>
    </source>
</evidence>
<dbReference type="PROSITE" id="PS00356">
    <property type="entry name" value="HTH_LACI_1"/>
    <property type="match status" value="1"/>
</dbReference>
<dbReference type="PANTHER" id="PTHR30146">
    <property type="entry name" value="LACI-RELATED TRANSCRIPTIONAL REPRESSOR"/>
    <property type="match status" value="1"/>
</dbReference>
<dbReference type="eggNOG" id="COG1609">
    <property type="taxonomic scope" value="Bacteria"/>
</dbReference>
<dbReference type="STRING" id="469371.Tbis_2581"/>
<dbReference type="Gene3D" id="1.10.260.40">
    <property type="entry name" value="lambda repressor-like DNA-binding domains"/>
    <property type="match status" value="1"/>
</dbReference>